<dbReference type="PANTHER" id="PTHR10241:SF25">
    <property type="entry name" value="TOMOSYN, ISOFORM C"/>
    <property type="match status" value="1"/>
</dbReference>
<feature type="repeat" description="WD" evidence="1">
    <location>
        <begin position="276"/>
        <end position="305"/>
    </location>
</feature>
<dbReference type="GO" id="GO:0006887">
    <property type="term" value="P:exocytosis"/>
    <property type="evidence" value="ECO:0007669"/>
    <property type="project" value="TreeGrafter"/>
</dbReference>
<protein>
    <submittedName>
        <fullName evidence="4">Lethal giant larvae like, C-terminal-domain-containing protein</fullName>
    </submittedName>
</protein>
<feature type="compositionally biased region" description="Low complexity" evidence="2">
    <location>
        <begin position="598"/>
        <end position="607"/>
    </location>
</feature>
<evidence type="ECO:0000313" key="4">
    <source>
        <dbReference type="EMBL" id="KAK3305782.1"/>
    </source>
</evidence>
<gene>
    <name evidence="4" type="ORF">B0T15DRAFT_209565</name>
</gene>
<sequence>MAGFLRARQAGIQNDLSAGIPPGSFSPDELSRYGINSQISCLAYDPIQSLLAVGTHASRYGAGKIYVFGARRIVRSFSLTSSTPVAPSSSTTSSSSASAAAEGLSVRQLSFVANRLVSLDSRNELAVWSLHTGEKLARSSYGRVSCVLTDPGLDWAFVGLQAGGGEVWAYDLDRERPAAGFRLPNFWKAKVEKEKPGGGLGMGLGMGMGVEIVSLRLHPRDIGKLLIGYTHGAVVYSFKQNAVQRFFEYVVPAGAPGGNGEGTDRERKPRLVRALWHPSGTFVLTAHEDGSLVFWDPKDGRVVAARSVYTTRVNEVGAKKKGEKPTPLAPFGRIAWCCKLHSPDDTALLIAGGQALDEQEKGLTFLELGPTPIYATSSWEALTNHFEGKRRLTLPIPPGAEVADFCLVPRSTPFFDGAQDPIAVLVLLTSGEVLTMTFPSGYPISPTNMLHPSMSFVHPFVQKIAVSTMPRERWLGLAERRDQGDPILMGGAPAAKRRRTGWDFRNIIQVAHADSTIRIWDVGFNDDIENPAQLQVDVARALDRFEDVSVTALAMADATGELAAGTRTGEVVVYRWGVNRNYGRDATKPIDPNPEGLSDISSRSSPSLKEGLQPLVLYEMMQGPVSVVTVSDVGFVAVGSEGGFFSIIDLRGPSIIYQASITEFVKEEKRSSFLKGHSSKGSTATKEFPTVVEFGVMTNDGDNYSSIDCFVGTNLGRVATFKILPAGKTYSAQLAGVTKIGHDKVVAICPINADTGQPAGATGLAVAGLSQGKQVNGVLVVVTQTEIRIFKPAAAKGASKSFDDQLCDAARVTEFPGHGVALVAVFGDRTTRAYSLPALKEMGRASLPMLDPSRTISTVISRTGEILGWTGPSEMAVLSVWPSSSSSGVVPLEDTLINPELVLPPRPTISNLQWISGTQYVSPTDLDLLIGGEGRPASKRMMEAAAAERGMASGGGGAGAGARAGGGTGQEGWGEYLARQLNERTERLNMVDDAMSKLQETSQGWAEDVNKFVKRQKRDMLLGSVKKSLF</sequence>
<dbReference type="EMBL" id="JAUDZG010000004">
    <property type="protein sequence ID" value="KAK3305782.1"/>
    <property type="molecule type" value="Genomic_DNA"/>
</dbReference>
<evidence type="ECO:0000259" key="3">
    <source>
        <dbReference type="Pfam" id="PF08596"/>
    </source>
</evidence>
<dbReference type="InterPro" id="IPR013905">
    <property type="entry name" value="Lgl_C_dom"/>
</dbReference>
<dbReference type="Gene3D" id="2.130.10.10">
    <property type="entry name" value="YVTN repeat-like/Quinoprotein amine dehydrogenase"/>
    <property type="match status" value="2"/>
</dbReference>
<dbReference type="PANTHER" id="PTHR10241">
    <property type="entry name" value="LETHAL 2 GIANT LARVAE PROTEIN"/>
    <property type="match status" value="1"/>
</dbReference>
<reference evidence="4" key="1">
    <citation type="journal article" date="2023" name="Mol. Phylogenet. Evol.">
        <title>Genome-scale phylogeny and comparative genomics of the fungal order Sordariales.</title>
        <authorList>
            <person name="Hensen N."/>
            <person name="Bonometti L."/>
            <person name="Westerberg I."/>
            <person name="Brannstrom I.O."/>
            <person name="Guillou S."/>
            <person name="Cros-Aarteil S."/>
            <person name="Calhoun S."/>
            <person name="Haridas S."/>
            <person name="Kuo A."/>
            <person name="Mondo S."/>
            <person name="Pangilinan J."/>
            <person name="Riley R."/>
            <person name="LaButti K."/>
            <person name="Andreopoulos B."/>
            <person name="Lipzen A."/>
            <person name="Chen C."/>
            <person name="Yan M."/>
            <person name="Daum C."/>
            <person name="Ng V."/>
            <person name="Clum A."/>
            <person name="Steindorff A."/>
            <person name="Ohm R.A."/>
            <person name="Martin F."/>
            <person name="Silar P."/>
            <person name="Natvig D.O."/>
            <person name="Lalanne C."/>
            <person name="Gautier V."/>
            <person name="Ament-Velasquez S.L."/>
            <person name="Kruys A."/>
            <person name="Hutchinson M.I."/>
            <person name="Powell A.J."/>
            <person name="Barry K."/>
            <person name="Miller A.N."/>
            <person name="Grigoriev I.V."/>
            <person name="Debuchy R."/>
            <person name="Gladieux P."/>
            <person name="Hiltunen Thoren M."/>
            <person name="Johannesson H."/>
        </authorList>
    </citation>
    <scope>NUCLEOTIDE SEQUENCE</scope>
    <source>
        <strain evidence="4">CBS 333.67</strain>
    </source>
</reference>
<dbReference type="InterPro" id="IPR011047">
    <property type="entry name" value="Quinoprotein_ADH-like_sf"/>
</dbReference>
<dbReference type="GO" id="GO:0006893">
    <property type="term" value="P:Golgi to plasma membrane transport"/>
    <property type="evidence" value="ECO:0007669"/>
    <property type="project" value="TreeGrafter"/>
</dbReference>
<dbReference type="PROSITE" id="PS50082">
    <property type="entry name" value="WD_REPEATS_2"/>
    <property type="match status" value="1"/>
</dbReference>
<reference evidence="4" key="2">
    <citation type="submission" date="2023-06" db="EMBL/GenBank/DDBJ databases">
        <authorList>
            <consortium name="Lawrence Berkeley National Laboratory"/>
            <person name="Mondo S.J."/>
            <person name="Hensen N."/>
            <person name="Bonometti L."/>
            <person name="Westerberg I."/>
            <person name="Brannstrom I.O."/>
            <person name="Guillou S."/>
            <person name="Cros-Aarteil S."/>
            <person name="Calhoun S."/>
            <person name="Haridas S."/>
            <person name="Kuo A."/>
            <person name="Pangilinan J."/>
            <person name="Riley R."/>
            <person name="Labutti K."/>
            <person name="Andreopoulos B."/>
            <person name="Lipzen A."/>
            <person name="Chen C."/>
            <person name="Yanf M."/>
            <person name="Daum C."/>
            <person name="Ng V."/>
            <person name="Clum A."/>
            <person name="Steindorff A."/>
            <person name="Ohm R."/>
            <person name="Martin F."/>
            <person name="Silar P."/>
            <person name="Natvig D."/>
            <person name="Lalanne C."/>
            <person name="Gautier V."/>
            <person name="Ament-Velasquez S.L."/>
            <person name="Kruys A."/>
            <person name="Hutchinson M.I."/>
            <person name="Powell A.J."/>
            <person name="Barry K."/>
            <person name="Miller A.N."/>
            <person name="Grigoriev I.V."/>
            <person name="Debuchy R."/>
            <person name="Gladieux P."/>
            <person name="Thoren M.H."/>
            <person name="Johannesson H."/>
        </authorList>
    </citation>
    <scope>NUCLEOTIDE SEQUENCE</scope>
    <source>
        <strain evidence="4">CBS 333.67</strain>
    </source>
</reference>
<evidence type="ECO:0000313" key="5">
    <source>
        <dbReference type="Proteomes" id="UP001273166"/>
    </source>
</evidence>
<evidence type="ECO:0000256" key="2">
    <source>
        <dbReference type="SAM" id="MobiDB-lite"/>
    </source>
</evidence>
<keyword evidence="1" id="KW-0853">WD repeat</keyword>
<accession>A0AAJ0GTC7</accession>
<dbReference type="Proteomes" id="UP001273166">
    <property type="component" value="Unassembled WGS sequence"/>
</dbReference>
<dbReference type="InterPro" id="IPR015943">
    <property type="entry name" value="WD40/YVTN_repeat-like_dom_sf"/>
</dbReference>
<dbReference type="GeneID" id="87881485"/>
<comment type="caution">
    <text evidence="4">The sequence shown here is derived from an EMBL/GenBank/DDBJ whole genome shotgun (WGS) entry which is preliminary data.</text>
</comment>
<dbReference type="GO" id="GO:0005886">
    <property type="term" value="C:plasma membrane"/>
    <property type="evidence" value="ECO:0007669"/>
    <property type="project" value="TreeGrafter"/>
</dbReference>
<dbReference type="GO" id="GO:0005096">
    <property type="term" value="F:GTPase activator activity"/>
    <property type="evidence" value="ECO:0007669"/>
    <property type="project" value="TreeGrafter"/>
</dbReference>
<dbReference type="InterPro" id="IPR001680">
    <property type="entry name" value="WD40_rpt"/>
</dbReference>
<keyword evidence="5" id="KW-1185">Reference proteome</keyword>
<organism evidence="4 5">
    <name type="scientific">Chaetomium strumarium</name>
    <dbReference type="NCBI Taxonomy" id="1170767"/>
    <lineage>
        <taxon>Eukaryota</taxon>
        <taxon>Fungi</taxon>
        <taxon>Dikarya</taxon>
        <taxon>Ascomycota</taxon>
        <taxon>Pezizomycotina</taxon>
        <taxon>Sordariomycetes</taxon>
        <taxon>Sordariomycetidae</taxon>
        <taxon>Sordariales</taxon>
        <taxon>Chaetomiaceae</taxon>
        <taxon>Chaetomium</taxon>
    </lineage>
</organism>
<dbReference type="Pfam" id="PF00400">
    <property type="entry name" value="WD40"/>
    <property type="match status" value="1"/>
</dbReference>
<feature type="domain" description="Lethal giant larvae (Lgl)-like C-terminal" evidence="3">
    <location>
        <begin position="548"/>
        <end position="939"/>
    </location>
</feature>
<feature type="region of interest" description="Disordered" evidence="2">
    <location>
        <begin position="584"/>
        <end position="607"/>
    </location>
</feature>
<dbReference type="GO" id="GO:0045159">
    <property type="term" value="F:myosin II binding"/>
    <property type="evidence" value="ECO:0007669"/>
    <property type="project" value="TreeGrafter"/>
</dbReference>
<dbReference type="RefSeq" id="XP_062721562.1">
    <property type="nucleotide sequence ID" value="XM_062862656.1"/>
</dbReference>
<dbReference type="AlphaFoldDB" id="A0AAJ0GTC7"/>
<name>A0AAJ0GTC7_9PEZI</name>
<evidence type="ECO:0000256" key="1">
    <source>
        <dbReference type="PROSITE-ProRule" id="PRU00221"/>
    </source>
</evidence>
<proteinExistence type="predicted"/>
<dbReference type="GO" id="GO:0019905">
    <property type="term" value="F:syntaxin binding"/>
    <property type="evidence" value="ECO:0007669"/>
    <property type="project" value="TreeGrafter"/>
</dbReference>
<dbReference type="Pfam" id="PF08596">
    <property type="entry name" value="Lgl_C"/>
    <property type="match status" value="1"/>
</dbReference>
<dbReference type="SUPFAM" id="SSF50998">
    <property type="entry name" value="Quinoprotein alcohol dehydrogenase-like"/>
    <property type="match status" value="1"/>
</dbReference>
<dbReference type="GO" id="GO:0005737">
    <property type="term" value="C:cytoplasm"/>
    <property type="evidence" value="ECO:0007669"/>
    <property type="project" value="TreeGrafter"/>
</dbReference>